<organism evidence="8 9">
    <name type="scientific">Chengkuizengella axinellae</name>
    <dbReference type="NCBI Taxonomy" id="3064388"/>
    <lineage>
        <taxon>Bacteria</taxon>
        <taxon>Bacillati</taxon>
        <taxon>Bacillota</taxon>
        <taxon>Bacilli</taxon>
        <taxon>Bacillales</taxon>
        <taxon>Paenibacillaceae</taxon>
        <taxon>Chengkuizengella</taxon>
    </lineage>
</organism>
<proteinExistence type="predicted"/>
<dbReference type="Gene3D" id="1.20.1250.20">
    <property type="entry name" value="MFS general substrate transporter like domains"/>
    <property type="match status" value="2"/>
</dbReference>
<feature type="transmembrane region" description="Helical" evidence="6">
    <location>
        <begin position="140"/>
        <end position="160"/>
    </location>
</feature>
<evidence type="ECO:0000256" key="4">
    <source>
        <dbReference type="ARBA" id="ARBA00022989"/>
    </source>
</evidence>
<dbReference type="PANTHER" id="PTHR10924">
    <property type="entry name" value="MAJOR FACILITATOR SUPERFAMILY PROTEIN-RELATED"/>
    <property type="match status" value="1"/>
</dbReference>
<feature type="transmembrane region" description="Helical" evidence="6">
    <location>
        <begin position="74"/>
        <end position="94"/>
    </location>
</feature>
<feature type="transmembrane region" description="Helical" evidence="6">
    <location>
        <begin position="310"/>
        <end position="333"/>
    </location>
</feature>
<keyword evidence="5 6" id="KW-0472">Membrane</keyword>
<evidence type="ECO:0000256" key="3">
    <source>
        <dbReference type="ARBA" id="ARBA00022692"/>
    </source>
</evidence>
<dbReference type="RefSeq" id="WP_305992302.1">
    <property type="nucleotide sequence ID" value="NZ_JAVAMP010000005.1"/>
</dbReference>
<accession>A0ABT9J086</accession>
<dbReference type="SUPFAM" id="SSF103473">
    <property type="entry name" value="MFS general substrate transporter"/>
    <property type="match status" value="1"/>
</dbReference>
<sequence length="419" mass="45616">MIKTSVSPYRWIVLLCLLPILATTNLFWLTFAPITGLAENYYDVSSLSIAFLSMSFMIVYILMVLPASWMIDTYGFRVAVGFGAIITAGFGIVRGLWGDHFTIVVIAQIGVAVGQPFLMNSITKVAARWFPVDERATASGIAMMAGSVGMILALILTPILVEQYGIKQMLNLYGMIALGSTLLFLIFAKERPKISLVSNETEEQSFSFRGLKEMMTKKNFLMLMICVFIVLGIFNAIMTWIESILSPRGISASDAGLVGGLLVIFGLLGSVILPLISDRVHKRRLLLIIPLTASIPGFMGITLFTEFSLILVSAAIIGFFVMGAGPIAFQYGAEIAYPVPEGSSFGMLMLTGQISGVLFVYMMDLWKMDSTGSFTPSLIILILFMILAIYVATKLKESTMIQSSSSNTSLNSTTFKGGV</sequence>
<dbReference type="PROSITE" id="PS50850">
    <property type="entry name" value="MFS"/>
    <property type="match status" value="1"/>
</dbReference>
<keyword evidence="3 6" id="KW-0812">Transmembrane</keyword>
<feature type="transmembrane region" description="Helical" evidence="6">
    <location>
        <begin position="220"/>
        <end position="241"/>
    </location>
</feature>
<keyword evidence="2" id="KW-0813">Transport</keyword>
<dbReference type="InterPro" id="IPR020846">
    <property type="entry name" value="MFS_dom"/>
</dbReference>
<evidence type="ECO:0000259" key="7">
    <source>
        <dbReference type="PROSITE" id="PS50850"/>
    </source>
</evidence>
<evidence type="ECO:0000256" key="1">
    <source>
        <dbReference type="ARBA" id="ARBA00004651"/>
    </source>
</evidence>
<feature type="domain" description="Major facilitator superfamily (MFS) profile" evidence="7">
    <location>
        <begin position="11"/>
        <end position="400"/>
    </location>
</feature>
<feature type="transmembrane region" description="Helical" evidence="6">
    <location>
        <begin position="172"/>
        <end position="188"/>
    </location>
</feature>
<name>A0ABT9J086_9BACL</name>
<evidence type="ECO:0000313" key="9">
    <source>
        <dbReference type="Proteomes" id="UP001231941"/>
    </source>
</evidence>
<keyword evidence="4 6" id="KW-1133">Transmembrane helix</keyword>
<dbReference type="PANTHER" id="PTHR10924:SF6">
    <property type="entry name" value="SOLUTE CARRIER FAMILY 49 MEMBER A3"/>
    <property type="match status" value="1"/>
</dbReference>
<feature type="transmembrane region" description="Helical" evidence="6">
    <location>
        <begin position="12"/>
        <end position="34"/>
    </location>
</feature>
<dbReference type="Pfam" id="PF07690">
    <property type="entry name" value="MFS_1"/>
    <property type="match status" value="1"/>
</dbReference>
<feature type="transmembrane region" description="Helical" evidence="6">
    <location>
        <begin position="285"/>
        <end position="304"/>
    </location>
</feature>
<evidence type="ECO:0000313" key="8">
    <source>
        <dbReference type="EMBL" id="MDP5274992.1"/>
    </source>
</evidence>
<dbReference type="EMBL" id="JAVAMP010000005">
    <property type="protein sequence ID" value="MDP5274992.1"/>
    <property type="molecule type" value="Genomic_DNA"/>
</dbReference>
<comment type="caution">
    <text evidence="8">The sequence shown here is derived from an EMBL/GenBank/DDBJ whole genome shotgun (WGS) entry which is preliminary data.</text>
</comment>
<dbReference type="InterPro" id="IPR011701">
    <property type="entry name" value="MFS"/>
</dbReference>
<keyword evidence="9" id="KW-1185">Reference proteome</keyword>
<gene>
    <name evidence="8" type="ORF">Q5Y73_12805</name>
</gene>
<feature type="transmembrane region" description="Helical" evidence="6">
    <location>
        <begin position="256"/>
        <end position="276"/>
    </location>
</feature>
<reference evidence="8 9" key="1">
    <citation type="submission" date="2023-08" db="EMBL/GenBank/DDBJ databases">
        <authorList>
            <person name="Park J.-S."/>
        </authorList>
    </citation>
    <scope>NUCLEOTIDE SEQUENCE [LARGE SCALE GENOMIC DNA]</scope>
    <source>
        <strain evidence="8 9">2205SS18-9</strain>
    </source>
</reference>
<comment type="subcellular location">
    <subcellularLocation>
        <location evidence="1">Cell membrane</location>
        <topology evidence="1">Multi-pass membrane protein</topology>
    </subcellularLocation>
</comment>
<feature type="transmembrane region" description="Helical" evidence="6">
    <location>
        <begin position="46"/>
        <end position="67"/>
    </location>
</feature>
<feature type="transmembrane region" description="Helical" evidence="6">
    <location>
        <begin position="345"/>
        <end position="362"/>
    </location>
</feature>
<dbReference type="InterPro" id="IPR049680">
    <property type="entry name" value="FLVCR1-2_SLC49-like"/>
</dbReference>
<evidence type="ECO:0000256" key="2">
    <source>
        <dbReference type="ARBA" id="ARBA00022448"/>
    </source>
</evidence>
<feature type="transmembrane region" description="Helical" evidence="6">
    <location>
        <begin position="374"/>
        <end position="393"/>
    </location>
</feature>
<evidence type="ECO:0000256" key="5">
    <source>
        <dbReference type="ARBA" id="ARBA00023136"/>
    </source>
</evidence>
<feature type="transmembrane region" description="Helical" evidence="6">
    <location>
        <begin position="100"/>
        <end position="119"/>
    </location>
</feature>
<dbReference type="InterPro" id="IPR036259">
    <property type="entry name" value="MFS_trans_sf"/>
</dbReference>
<evidence type="ECO:0000256" key="6">
    <source>
        <dbReference type="SAM" id="Phobius"/>
    </source>
</evidence>
<dbReference type="Proteomes" id="UP001231941">
    <property type="component" value="Unassembled WGS sequence"/>
</dbReference>
<protein>
    <submittedName>
        <fullName evidence="8">MFS transporter</fullName>
    </submittedName>
</protein>